<feature type="transmembrane region" description="Helical" evidence="1">
    <location>
        <begin position="247"/>
        <end position="269"/>
    </location>
</feature>
<feature type="transmembrane region" description="Helical" evidence="1">
    <location>
        <begin position="310"/>
        <end position="327"/>
    </location>
</feature>
<feature type="transmembrane region" description="Helical" evidence="1">
    <location>
        <begin position="207"/>
        <end position="235"/>
    </location>
</feature>
<comment type="caution">
    <text evidence="2">The sequence shown here is derived from an EMBL/GenBank/DDBJ whole genome shotgun (WGS) entry which is preliminary data.</text>
</comment>
<accession>A0A644YHD7</accession>
<reference evidence="2" key="1">
    <citation type="submission" date="2019-08" db="EMBL/GenBank/DDBJ databases">
        <authorList>
            <person name="Kucharzyk K."/>
            <person name="Murdoch R.W."/>
            <person name="Higgins S."/>
            <person name="Loffler F."/>
        </authorList>
    </citation>
    <scope>NUCLEOTIDE SEQUENCE</scope>
</reference>
<keyword evidence="1" id="KW-0472">Membrane</keyword>
<feature type="transmembrane region" description="Helical" evidence="1">
    <location>
        <begin position="389"/>
        <end position="408"/>
    </location>
</feature>
<gene>
    <name evidence="2" type="ORF">SDC9_72019</name>
</gene>
<feature type="transmembrane region" description="Helical" evidence="1">
    <location>
        <begin position="125"/>
        <end position="144"/>
    </location>
</feature>
<sequence>MVSPKLIKPTIAAWLPDLTIVLLLAFALWFKSDNDRWNKDVIANDVLEYYSYLPAVFIDKDITLEFLNDYSIPHVGNYWPKTAANGNYVFKMTMGTSLLYAPFFWAAHLYVNAKGGEATGFSRPYHKAIAIGALVYLFLGLLATKKILLKYFSPRTTAVTLILLVLATNLLYYATCEPGMNHVFNFCLMATALLQIGKWLRKPSVRISIFTGLLIGLISLIRPSNALIVIFFLLWNCSTWPEIRKRFLFILSNYKVVLIMALAAIFVWVPQMIYWNMQTGHLIYNSYVGEHFYFGNFNIDKALFGYRKGWLVYTPVMFFAIAGFFFMKKELKKIRISVMVFLILFVYIVFSWWCWWYGGSYGSRPMIDIFAILAIPLAAIVEKGVNSRIWLKILTAGFVFVFVYHGVFQTRQYIHKAIHYDSMTKKAYWNSFGKQHPRDTFFTLLQSPDYKSAMEGKKEILN</sequence>
<evidence type="ECO:0000256" key="1">
    <source>
        <dbReference type="SAM" id="Phobius"/>
    </source>
</evidence>
<dbReference type="AlphaFoldDB" id="A0A644YHD7"/>
<evidence type="ECO:0008006" key="3">
    <source>
        <dbReference type="Google" id="ProtNLM"/>
    </source>
</evidence>
<proteinExistence type="predicted"/>
<dbReference type="EMBL" id="VSSQ01004517">
    <property type="protein sequence ID" value="MPM25524.1"/>
    <property type="molecule type" value="Genomic_DNA"/>
</dbReference>
<name>A0A644YHD7_9ZZZZ</name>
<keyword evidence="1" id="KW-0812">Transmembrane</keyword>
<keyword evidence="1" id="KW-1133">Transmembrane helix</keyword>
<feature type="transmembrane region" description="Helical" evidence="1">
    <location>
        <begin position="156"/>
        <end position="174"/>
    </location>
</feature>
<feature type="transmembrane region" description="Helical" evidence="1">
    <location>
        <begin position="339"/>
        <end position="358"/>
    </location>
</feature>
<organism evidence="2">
    <name type="scientific">bioreactor metagenome</name>
    <dbReference type="NCBI Taxonomy" id="1076179"/>
    <lineage>
        <taxon>unclassified sequences</taxon>
        <taxon>metagenomes</taxon>
        <taxon>ecological metagenomes</taxon>
    </lineage>
</organism>
<evidence type="ECO:0000313" key="2">
    <source>
        <dbReference type="EMBL" id="MPM25524.1"/>
    </source>
</evidence>
<feature type="transmembrane region" description="Helical" evidence="1">
    <location>
        <begin position="88"/>
        <end position="105"/>
    </location>
</feature>
<protein>
    <recommendedName>
        <fullName evidence="3">Glycosyltransferase RgtA/B/C/D-like domain-containing protein</fullName>
    </recommendedName>
</protein>
<feature type="transmembrane region" description="Helical" evidence="1">
    <location>
        <begin position="12"/>
        <end position="30"/>
    </location>
</feature>